<evidence type="ECO:0000313" key="1">
    <source>
        <dbReference type="EMBL" id="CAG8530208.1"/>
    </source>
</evidence>
<dbReference type="PANTHER" id="PTHR35871:SF1">
    <property type="entry name" value="CXC1-LIKE CYSTEINE CLUSTER ASSOCIATED WITH KDZ TRANSPOSASES DOMAIN-CONTAINING PROTEIN"/>
    <property type="match status" value="1"/>
</dbReference>
<dbReference type="AlphaFoldDB" id="A0A9N9AJC3"/>
<dbReference type="OrthoDB" id="2418550at2759"/>
<evidence type="ECO:0000313" key="2">
    <source>
        <dbReference type="Proteomes" id="UP000789759"/>
    </source>
</evidence>
<name>A0A9N9AJC3_9GLOM</name>
<dbReference type="EMBL" id="CAJVQA010001896">
    <property type="protein sequence ID" value="CAG8530208.1"/>
    <property type="molecule type" value="Genomic_DNA"/>
</dbReference>
<proteinExistence type="predicted"/>
<comment type="caution">
    <text evidence="1">The sequence shown here is derived from an EMBL/GenBank/DDBJ whole genome shotgun (WGS) entry which is preliminary data.</text>
</comment>
<keyword evidence="2" id="KW-1185">Reference proteome</keyword>
<reference evidence="1" key="1">
    <citation type="submission" date="2021-06" db="EMBL/GenBank/DDBJ databases">
        <authorList>
            <person name="Kallberg Y."/>
            <person name="Tangrot J."/>
            <person name="Rosling A."/>
        </authorList>
    </citation>
    <scope>NUCLEOTIDE SEQUENCE</scope>
    <source>
        <strain evidence="1">FL966</strain>
    </source>
</reference>
<organism evidence="1 2">
    <name type="scientific">Cetraspora pellucida</name>
    <dbReference type="NCBI Taxonomy" id="1433469"/>
    <lineage>
        <taxon>Eukaryota</taxon>
        <taxon>Fungi</taxon>
        <taxon>Fungi incertae sedis</taxon>
        <taxon>Mucoromycota</taxon>
        <taxon>Glomeromycotina</taxon>
        <taxon>Glomeromycetes</taxon>
        <taxon>Diversisporales</taxon>
        <taxon>Gigasporaceae</taxon>
        <taxon>Cetraspora</taxon>
    </lineage>
</organism>
<dbReference type="Proteomes" id="UP000789759">
    <property type="component" value="Unassembled WGS sequence"/>
</dbReference>
<sequence>MGRIKKSLLIHRANAKKIRQQRRDKDNLPIVNNAYDLENDEVAETTMKITTKLYECSRELQITQFFDPITNINSNNETIEDQQSDSESNLLPLSQCGKHPSQSLLYDEDVSLKILNYLKATKFKIKEYERLMPKWIDINCEVCEEPHLLSAPKGEQLLRKKELGKGLHISKFLVETIGRLKDEEEEASLMMQLVKKAIEIFERSHPRCVGVWAFDNATSHTLMAPDALVATRINLKPDGMQPKMRDTI</sequence>
<protein>
    <submittedName>
        <fullName evidence="1">16373_t:CDS:1</fullName>
    </submittedName>
</protein>
<gene>
    <name evidence="1" type="ORF">CPELLU_LOCUS3807</name>
</gene>
<dbReference type="PANTHER" id="PTHR35871">
    <property type="entry name" value="EXPRESSED PROTEIN"/>
    <property type="match status" value="1"/>
</dbReference>
<accession>A0A9N9AJC3</accession>